<name>A0ABD3BMB5_9LAMI</name>
<gene>
    <name evidence="2" type="ORF">CASFOL_038577</name>
</gene>
<dbReference type="PANTHER" id="PTHR35707:SF1">
    <property type="entry name" value="SPC7 KINETOCHORE PROTEIN DOMAIN-CONTAINING PROTEIN"/>
    <property type="match status" value="1"/>
</dbReference>
<evidence type="ECO:0000256" key="1">
    <source>
        <dbReference type="SAM" id="MobiDB-lite"/>
    </source>
</evidence>
<feature type="region of interest" description="Disordered" evidence="1">
    <location>
        <begin position="34"/>
        <end position="64"/>
    </location>
</feature>
<dbReference type="EMBL" id="JAVIJP010000081">
    <property type="protein sequence ID" value="KAL3618256.1"/>
    <property type="molecule type" value="Genomic_DNA"/>
</dbReference>
<dbReference type="PANTHER" id="PTHR35707">
    <property type="entry name" value="OS06G0608100 PROTEIN"/>
    <property type="match status" value="1"/>
</dbReference>
<accession>A0ABD3BMB5</accession>
<feature type="compositionally biased region" description="Acidic residues" evidence="1">
    <location>
        <begin position="55"/>
        <end position="64"/>
    </location>
</feature>
<keyword evidence="3" id="KW-1185">Reference proteome</keyword>
<dbReference type="Proteomes" id="UP001632038">
    <property type="component" value="Unassembled WGS sequence"/>
</dbReference>
<feature type="region of interest" description="Disordered" evidence="1">
    <location>
        <begin position="113"/>
        <end position="150"/>
    </location>
</feature>
<reference evidence="3" key="1">
    <citation type="journal article" date="2024" name="IScience">
        <title>Strigolactones Initiate the Formation of Haustorium-like Structures in Castilleja.</title>
        <authorList>
            <person name="Buerger M."/>
            <person name="Peterson D."/>
            <person name="Chory J."/>
        </authorList>
    </citation>
    <scope>NUCLEOTIDE SEQUENCE [LARGE SCALE GENOMIC DNA]</scope>
</reference>
<comment type="caution">
    <text evidence="2">The sequence shown here is derived from an EMBL/GenBank/DDBJ whole genome shotgun (WGS) entry which is preliminary data.</text>
</comment>
<organism evidence="2 3">
    <name type="scientific">Castilleja foliolosa</name>
    <dbReference type="NCBI Taxonomy" id="1961234"/>
    <lineage>
        <taxon>Eukaryota</taxon>
        <taxon>Viridiplantae</taxon>
        <taxon>Streptophyta</taxon>
        <taxon>Embryophyta</taxon>
        <taxon>Tracheophyta</taxon>
        <taxon>Spermatophyta</taxon>
        <taxon>Magnoliopsida</taxon>
        <taxon>eudicotyledons</taxon>
        <taxon>Gunneridae</taxon>
        <taxon>Pentapetalae</taxon>
        <taxon>asterids</taxon>
        <taxon>lamiids</taxon>
        <taxon>Lamiales</taxon>
        <taxon>Orobanchaceae</taxon>
        <taxon>Pedicularideae</taxon>
        <taxon>Castillejinae</taxon>
        <taxon>Castilleja</taxon>
    </lineage>
</organism>
<sequence length="159" mass="17965">MATENSDTMAVQRKRARRVSFAETTSIRLFIRDKESDETETARVRDDSLFGGLDGDNDDNEDEEMDMRNTFLHPIRLPSPGGSTFGSASSNDAVFSVSRKDFRKINCAVTREVGQTEPEVSHHNQEDGPTAVSPANEEVNPRRGLRGRQRPIWQQHYIL</sequence>
<dbReference type="AlphaFoldDB" id="A0ABD3BMB5"/>
<feature type="compositionally biased region" description="Basic and acidic residues" evidence="1">
    <location>
        <begin position="34"/>
        <end position="48"/>
    </location>
</feature>
<protein>
    <submittedName>
        <fullName evidence="2">Uncharacterized protein</fullName>
    </submittedName>
</protein>
<evidence type="ECO:0000313" key="2">
    <source>
        <dbReference type="EMBL" id="KAL3618256.1"/>
    </source>
</evidence>
<proteinExistence type="predicted"/>
<evidence type="ECO:0000313" key="3">
    <source>
        <dbReference type="Proteomes" id="UP001632038"/>
    </source>
</evidence>